<organism evidence="1 2">
    <name type="scientific">Pleuronectes platessa</name>
    <name type="common">European plaice</name>
    <dbReference type="NCBI Taxonomy" id="8262"/>
    <lineage>
        <taxon>Eukaryota</taxon>
        <taxon>Metazoa</taxon>
        <taxon>Chordata</taxon>
        <taxon>Craniata</taxon>
        <taxon>Vertebrata</taxon>
        <taxon>Euteleostomi</taxon>
        <taxon>Actinopterygii</taxon>
        <taxon>Neopterygii</taxon>
        <taxon>Teleostei</taxon>
        <taxon>Neoteleostei</taxon>
        <taxon>Acanthomorphata</taxon>
        <taxon>Carangaria</taxon>
        <taxon>Pleuronectiformes</taxon>
        <taxon>Pleuronectoidei</taxon>
        <taxon>Pleuronectidae</taxon>
        <taxon>Pleuronectes</taxon>
    </lineage>
</organism>
<name>A0A9N7VSW3_PLEPL</name>
<reference evidence="1" key="1">
    <citation type="submission" date="2020-03" db="EMBL/GenBank/DDBJ databases">
        <authorList>
            <person name="Weist P."/>
        </authorList>
    </citation>
    <scope>NUCLEOTIDE SEQUENCE</scope>
</reference>
<evidence type="ECO:0000313" key="2">
    <source>
        <dbReference type="Proteomes" id="UP001153269"/>
    </source>
</evidence>
<dbReference type="AlphaFoldDB" id="A0A9N7VSW3"/>
<keyword evidence="2" id="KW-1185">Reference proteome</keyword>
<dbReference type="EMBL" id="CADEAL010004223">
    <property type="protein sequence ID" value="CAB1454707.1"/>
    <property type="molecule type" value="Genomic_DNA"/>
</dbReference>
<comment type="caution">
    <text evidence="1">The sequence shown here is derived from an EMBL/GenBank/DDBJ whole genome shotgun (WGS) entry which is preliminary data.</text>
</comment>
<accession>A0A9N7VSW3</accession>
<gene>
    <name evidence="1" type="ORF">PLEPLA_LOCUS42474</name>
</gene>
<sequence length="122" mass="13325">MSALKDTRSVLARARWLVKFKTNGFTPQDFWGYCFVFPVLSVSFEDVHMGEFRSACPDLLSSHFPQPVGTDTLMFQTTSGCRVDVDACSRHVSRVLLSPAPPLGFSAPATSASISVMYSPAS</sequence>
<evidence type="ECO:0000313" key="1">
    <source>
        <dbReference type="EMBL" id="CAB1454707.1"/>
    </source>
</evidence>
<dbReference type="Proteomes" id="UP001153269">
    <property type="component" value="Unassembled WGS sequence"/>
</dbReference>
<protein>
    <submittedName>
        <fullName evidence="1">Uncharacterized protein</fullName>
    </submittedName>
</protein>
<proteinExistence type="predicted"/>